<evidence type="ECO:0000313" key="2">
    <source>
        <dbReference type="EMBL" id="RPB11899.1"/>
    </source>
</evidence>
<keyword evidence="1" id="KW-0732">Signal</keyword>
<name>A0A3N4KR47_9PEZI</name>
<dbReference type="Proteomes" id="UP000277580">
    <property type="component" value="Unassembled WGS sequence"/>
</dbReference>
<dbReference type="AlphaFoldDB" id="A0A3N4KR47"/>
<evidence type="ECO:0000313" key="3">
    <source>
        <dbReference type="Proteomes" id="UP000277580"/>
    </source>
</evidence>
<dbReference type="InParanoid" id="A0A3N4KR47"/>
<proteinExistence type="predicted"/>
<dbReference type="OrthoDB" id="5417151at2759"/>
<feature type="signal peptide" evidence="1">
    <location>
        <begin position="1"/>
        <end position="24"/>
    </location>
</feature>
<protein>
    <submittedName>
        <fullName evidence="2">Uncharacterized protein</fullName>
    </submittedName>
</protein>
<evidence type="ECO:0000256" key="1">
    <source>
        <dbReference type="SAM" id="SignalP"/>
    </source>
</evidence>
<reference evidence="2 3" key="1">
    <citation type="journal article" date="2018" name="Nat. Ecol. Evol.">
        <title>Pezizomycetes genomes reveal the molecular basis of ectomycorrhizal truffle lifestyle.</title>
        <authorList>
            <person name="Murat C."/>
            <person name="Payen T."/>
            <person name="Noel B."/>
            <person name="Kuo A."/>
            <person name="Morin E."/>
            <person name="Chen J."/>
            <person name="Kohler A."/>
            <person name="Krizsan K."/>
            <person name="Balestrini R."/>
            <person name="Da Silva C."/>
            <person name="Montanini B."/>
            <person name="Hainaut M."/>
            <person name="Levati E."/>
            <person name="Barry K.W."/>
            <person name="Belfiori B."/>
            <person name="Cichocki N."/>
            <person name="Clum A."/>
            <person name="Dockter R.B."/>
            <person name="Fauchery L."/>
            <person name="Guy J."/>
            <person name="Iotti M."/>
            <person name="Le Tacon F."/>
            <person name="Lindquist E.A."/>
            <person name="Lipzen A."/>
            <person name="Malagnac F."/>
            <person name="Mello A."/>
            <person name="Molinier V."/>
            <person name="Miyauchi S."/>
            <person name="Poulain J."/>
            <person name="Riccioni C."/>
            <person name="Rubini A."/>
            <person name="Sitrit Y."/>
            <person name="Splivallo R."/>
            <person name="Traeger S."/>
            <person name="Wang M."/>
            <person name="Zifcakova L."/>
            <person name="Wipf D."/>
            <person name="Zambonelli A."/>
            <person name="Paolocci F."/>
            <person name="Nowrousian M."/>
            <person name="Ottonello S."/>
            <person name="Baldrian P."/>
            <person name="Spatafora J.W."/>
            <person name="Henrissat B."/>
            <person name="Nagy L.G."/>
            <person name="Aury J.M."/>
            <person name="Wincker P."/>
            <person name="Grigoriev I.V."/>
            <person name="Bonfante P."/>
            <person name="Martin F.M."/>
        </authorList>
    </citation>
    <scope>NUCLEOTIDE SEQUENCE [LARGE SCALE GENOMIC DNA]</scope>
    <source>
        <strain evidence="2 3">CCBAS932</strain>
    </source>
</reference>
<feature type="chain" id="PRO_5017971389" evidence="1">
    <location>
        <begin position="25"/>
        <end position="92"/>
    </location>
</feature>
<gene>
    <name evidence="2" type="ORF">P167DRAFT_536301</name>
</gene>
<dbReference type="EMBL" id="ML119132">
    <property type="protein sequence ID" value="RPB11899.1"/>
    <property type="molecule type" value="Genomic_DNA"/>
</dbReference>
<keyword evidence="3" id="KW-1185">Reference proteome</keyword>
<organism evidence="2 3">
    <name type="scientific">Morchella conica CCBAS932</name>
    <dbReference type="NCBI Taxonomy" id="1392247"/>
    <lineage>
        <taxon>Eukaryota</taxon>
        <taxon>Fungi</taxon>
        <taxon>Dikarya</taxon>
        <taxon>Ascomycota</taxon>
        <taxon>Pezizomycotina</taxon>
        <taxon>Pezizomycetes</taxon>
        <taxon>Pezizales</taxon>
        <taxon>Morchellaceae</taxon>
        <taxon>Morchella</taxon>
    </lineage>
</organism>
<accession>A0A3N4KR47</accession>
<sequence>MYFHFQLPTAATLLVLSLSQTALSVPIFSSGSMPYGLSNYDDYKVEADESLVFRDIGITPKEIREIQEFEEEFDLTLLEDVLDIISESVREL</sequence>